<dbReference type="OrthoDB" id="5476at2"/>
<dbReference type="CDD" id="cd00090">
    <property type="entry name" value="HTH_ARSR"/>
    <property type="match status" value="1"/>
</dbReference>
<evidence type="ECO:0000256" key="3">
    <source>
        <dbReference type="ARBA" id="ARBA00023163"/>
    </source>
</evidence>
<dbReference type="PANTHER" id="PTHR30154">
    <property type="entry name" value="LEUCINE-RESPONSIVE REGULATORY PROTEIN"/>
    <property type="match status" value="1"/>
</dbReference>
<sequence length="140" mass="15735">MDKFDQKILNELQRNARQSVSAIAESVSLSRSAVSERIKRMEDNGDILGYQVICKPQTTTSVKAYFEVRHGGYHCESIAEHALLINGIKVCHGISGDLDLVFYAETESLSMLHDIRSKLDNIPNIGTITTHIVMNEWKKT</sequence>
<dbReference type="GO" id="GO:0005829">
    <property type="term" value="C:cytosol"/>
    <property type="evidence" value="ECO:0007669"/>
    <property type="project" value="TreeGrafter"/>
</dbReference>
<keyword evidence="2" id="KW-0238">DNA-binding</keyword>
<dbReference type="GO" id="GO:0043565">
    <property type="term" value="F:sequence-specific DNA binding"/>
    <property type="evidence" value="ECO:0007669"/>
    <property type="project" value="InterPro"/>
</dbReference>
<dbReference type="AlphaFoldDB" id="A0A317CL86"/>
<evidence type="ECO:0000313" key="6">
    <source>
        <dbReference type="Proteomes" id="UP000245506"/>
    </source>
</evidence>
<dbReference type="PROSITE" id="PS50956">
    <property type="entry name" value="HTH_ASNC_2"/>
    <property type="match status" value="1"/>
</dbReference>
<evidence type="ECO:0000256" key="1">
    <source>
        <dbReference type="ARBA" id="ARBA00023015"/>
    </source>
</evidence>
<reference evidence="5 6" key="1">
    <citation type="submission" date="2018-05" db="EMBL/GenBank/DDBJ databases">
        <title>Leucothrix arctica sp. nov., isolated from Arctic seawater.</title>
        <authorList>
            <person name="Choi A."/>
            <person name="Baek K."/>
        </authorList>
    </citation>
    <scope>NUCLEOTIDE SEQUENCE [LARGE SCALE GENOMIC DNA]</scope>
    <source>
        <strain evidence="5 6">IMCC9719</strain>
    </source>
</reference>
<keyword evidence="1" id="KW-0805">Transcription regulation</keyword>
<dbReference type="InterPro" id="IPR019887">
    <property type="entry name" value="Tscrpt_reg_AsnC/Lrp_C"/>
</dbReference>
<dbReference type="InterPro" id="IPR036390">
    <property type="entry name" value="WH_DNA-bd_sf"/>
</dbReference>
<dbReference type="SUPFAM" id="SSF54909">
    <property type="entry name" value="Dimeric alpha+beta barrel"/>
    <property type="match status" value="1"/>
</dbReference>
<evidence type="ECO:0000256" key="2">
    <source>
        <dbReference type="ARBA" id="ARBA00023125"/>
    </source>
</evidence>
<dbReference type="EMBL" id="QGKL01000006">
    <property type="protein sequence ID" value="PWQ99354.1"/>
    <property type="molecule type" value="Genomic_DNA"/>
</dbReference>
<dbReference type="SMART" id="SM00344">
    <property type="entry name" value="HTH_ASNC"/>
    <property type="match status" value="1"/>
</dbReference>
<protein>
    <submittedName>
        <fullName evidence="5">AsnC family transcriptional regulator</fullName>
    </submittedName>
</protein>
<accession>A0A317CL86</accession>
<dbReference type="Gene3D" id="1.10.10.10">
    <property type="entry name" value="Winged helix-like DNA-binding domain superfamily/Winged helix DNA-binding domain"/>
    <property type="match status" value="1"/>
</dbReference>
<dbReference type="RefSeq" id="WP_109821620.1">
    <property type="nucleotide sequence ID" value="NZ_QGKL01000006.1"/>
</dbReference>
<dbReference type="InterPro" id="IPR011008">
    <property type="entry name" value="Dimeric_a/b-barrel"/>
</dbReference>
<dbReference type="Pfam" id="PF01037">
    <property type="entry name" value="AsnC_trans_reg"/>
    <property type="match status" value="1"/>
</dbReference>
<gene>
    <name evidence="5" type="ORF">DKT75_01250</name>
</gene>
<proteinExistence type="predicted"/>
<dbReference type="SUPFAM" id="SSF46785">
    <property type="entry name" value="Winged helix' DNA-binding domain"/>
    <property type="match status" value="1"/>
</dbReference>
<dbReference type="InterPro" id="IPR036388">
    <property type="entry name" value="WH-like_DNA-bd_sf"/>
</dbReference>
<evidence type="ECO:0000313" key="5">
    <source>
        <dbReference type="EMBL" id="PWQ99354.1"/>
    </source>
</evidence>
<comment type="caution">
    <text evidence="5">The sequence shown here is derived from an EMBL/GenBank/DDBJ whole genome shotgun (WGS) entry which is preliminary data.</text>
</comment>
<dbReference type="PANTHER" id="PTHR30154:SF34">
    <property type="entry name" value="TRANSCRIPTIONAL REGULATOR AZLB"/>
    <property type="match status" value="1"/>
</dbReference>
<dbReference type="GO" id="GO:0006355">
    <property type="term" value="P:regulation of DNA-templated transcription"/>
    <property type="evidence" value="ECO:0007669"/>
    <property type="project" value="UniProtKB-ARBA"/>
</dbReference>
<dbReference type="Proteomes" id="UP000245506">
    <property type="component" value="Unassembled WGS sequence"/>
</dbReference>
<dbReference type="InterPro" id="IPR000485">
    <property type="entry name" value="AsnC-type_HTH_dom"/>
</dbReference>
<dbReference type="InterPro" id="IPR019888">
    <property type="entry name" value="Tscrpt_reg_AsnC-like"/>
</dbReference>
<dbReference type="InterPro" id="IPR011991">
    <property type="entry name" value="ArsR-like_HTH"/>
</dbReference>
<dbReference type="GO" id="GO:0043200">
    <property type="term" value="P:response to amino acid"/>
    <property type="evidence" value="ECO:0007669"/>
    <property type="project" value="TreeGrafter"/>
</dbReference>
<keyword evidence="3" id="KW-0804">Transcription</keyword>
<name>A0A317CL86_9GAMM</name>
<dbReference type="Gene3D" id="3.30.70.920">
    <property type="match status" value="1"/>
</dbReference>
<dbReference type="PRINTS" id="PR00033">
    <property type="entry name" value="HTHASNC"/>
</dbReference>
<keyword evidence="6" id="KW-1185">Reference proteome</keyword>
<feature type="domain" description="HTH asnC-type" evidence="4">
    <location>
        <begin position="1"/>
        <end position="74"/>
    </location>
</feature>
<evidence type="ECO:0000259" key="4">
    <source>
        <dbReference type="PROSITE" id="PS50956"/>
    </source>
</evidence>
<dbReference type="Pfam" id="PF13404">
    <property type="entry name" value="HTH_AsnC-type"/>
    <property type="match status" value="1"/>
</dbReference>
<organism evidence="5 6">
    <name type="scientific">Leucothrix arctica</name>
    <dbReference type="NCBI Taxonomy" id="1481894"/>
    <lineage>
        <taxon>Bacteria</taxon>
        <taxon>Pseudomonadati</taxon>
        <taxon>Pseudomonadota</taxon>
        <taxon>Gammaproteobacteria</taxon>
        <taxon>Thiotrichales</taxon>
        <taxon>Thiotrichaceae</taxon>
        <taxon>Leucothrix</taxon>
    </lineage>
</organism>